<dbReference type="InterPro" id="IPR015655">
    <property type="entry name" value="PP2C"/>
</dbReference>
<dbReference type="STRING" id="2903.R1DUV9"/>
<dbReference type="Gene3D" id="3.60.40.10">
    <property type="entry name" value="PPM-type phosphatase domain"/>
    <property type="match status" value="1"/>
</dbReference>
<dbReference type="eggNOG" id="KOG0698">
    <property type="taxonomic scope" value="Eukaryota"/>
</dbReference>
<accession>A0A0D3ITE1</accession>
<feature type="compositionally biased region" description="Basic and acidic residues" evidence="5">
    <location>
        <begin position="397"/>
        <end position="410"/>
    </location>
</feature>
<dbReference type="InterPro" id="IPR036457">
    <property type="entry name" value="PPM-type-like_dom_sf"/>
</dbReference>
<dbReference type="InterPro" id="IPR000222">
    <property type="entry name" value="PP2C_BS"/>
</dbReference>
<evidence type="ECO:0000313" key="8">
    <source>
        <dbReference type="Proteomes" id="UP000013827"/>
    </source>
</evidence>
<dbReference type="KEGG" id="ehx:EMIHUDRAFT_432478"/>
<dbReference type="OMA" id="NTVCEAD"/>
<evidence type="ECO:0000256" key="1">
    <source>
        <dbReference type="ARBA" id="ARBA00022723"/>
    </source>
</evidence>
<dbReference type="HOGENOM" id="CLU_673432_0_0_1"/>
<dbReference type="PROSITE" id="PS01032">
    <property type="entry name" value="PPM_1"/>
    <property type="match status" value="1"/>
</dbReference>
<comment type="similarity">
    <text evidence="4">Belongs to the PP2C family.</text>
</comment>
<dbReference type="Pfam" id="PF00481">
    <property type="entry name" value="PP2C"/>
    <property type="match status" value="1"/>
</dbReference>
<dbReference type="PROSITE" id="PS51746">
    <property type="entry name" value="PPM_2"/>
    <property type="match status" value="1"/>
</dbReference>
<proteinExistence type="inferred from homology"/>
<reference evidence="8" key="1">
    <citation type="journal article" date="2013" name="Nature">
        <title>Pan genome of the phytoplankton Emiliania underpins its global distribution.</title>
        <authorList>
            <person name="Read B.A."/>
            <person name="Kegel J."/>
            <person name="Klute M.J."/>
            <person name="Kuo A."/>
            <person name="Lefebvre S.C."/>
            <person name="Maumus F."/>
            <person name="Mayer C."/>
            <person name="Miller J."/>
            <person name="Monier A."/>
            <person name="Salamov A."/>
            <person name="Young J."/>
            <person name="Aguilar M."/>
            <person name="Claverie J.M."/>
            <person name="Frickenhaus S."/>
            <person name="Gonzalez K."/>
            <person name="Herman E.K."/>
            <person name="Lin Y.C."/>
            <person name="Napier J."/>
            <person name="Ogata H."/>
            <person name="Sarno A.F."/>
            <person name="Shmutz J."/>
            <person name="Schroeder D."/>
            <person name="de Vargas C."/>
            <person name="Verret F."/>
            <person name="von Dassow P."/>
            <person name="Valentin K."/>
            <person name="Van de Peer Y."/>
            <person name="Wheeler G."/>
            <person name="Dacks J.B."/>
            <person name="Delwiche C.F."/>
            <person name="Dyhrman S.T."/>
            <person name="Glockner G."/>
            <person name="John U."/>
            <person name="Richards T."/>
            <person name="Worden A.Z."/>
            <person name="Zhang X."/>
            <person name="Grigoriev I.V."/>
            <person name="Allen A.E."/>
            <person name="Bidle K."/>
            <person name="Borodovsky M."/>
            <person name="Bowler C."/>
            <person name="Brownlee C."/>
            <person name="Cock J.M."/>
            <person name="Elias M."/>
            <person name="Gladyshev V.N."/>
            <person name="Groth M."/>
            <person name="Guda C."/>
            <person name="Hadaegh A."/>
            <person name="Iglesias-Rodriguez M.D."/>
            <person name="Jenkins J."/>
            <person name="Jones B.M."/>
            <person name="Lawson T."/>
            <person name="Leese F."/>
            <person name="Lindquist E."/>
            <person name="Lobanov A."/>
            <person name="Lomsadze A."/>
            <person name="Malik S.B."/>
            <person name="Marsh M.E."/>
            <person name="Mackinder L."/>
            <person name="Mock T."/>
            <person name="Mueller-Roeber B."/>
            <person name="Pagarete A."/>
            <person name="Parker M."/>
            <person name="Probert I."/>
            <person name="Quesneville H."/>
            <person name="Raines C."/>
            <person name="Rensing S.A."/>
            <person name="Riano-Pachon D.M."/>
            <person name="Richier S."/>
            <person name="Rokitta S."/>
            <person name="Shiraiwa Y."/>
            <person name="Soanes D.M."/>
            <person name="van der Giezen M."/>
            <person name="Wahlund T.M."/>
            <person name="Williams B."/>
            <person name="Wilson W."/>
            <person name="Wolfe G."/>
            <person name="Wurch L.L."/>
        </authorList>
    </citation>
    <scope>NUCLEOTIDE SEQUENCE</scope>
</reference>
<evidence type="ECO:0000256" key="5">
    <source>
        <dbReference type="SAM" id="MobiDB-lite"/>
    </source>
</evidence>
<dbReference type="EnsemblProtists" id="EOD14526">
    <property type="protein sequence ID" value="EOD14526"/>
    <property type="gene ID" value="EMIHUDRAFT_432478"/>
</dbReference>
<protein>
    <recommendedName>
        <fullName evidence="6">PPM-type phosphatase domain-containing protein</fullName>
    </recommendedName>
</protein>
<dbReference type="PaxDb" id="2903-EOD14526"/>
<dbReference type="RefSeq" id="XP_005766955.1">
    <property type="nucleotide sequence ID" value="XM_005766898.1"/>
</dbReference>
<dbReference type="AlphaFoldDB" id="A0A0D3ITE1"/>
<dbReference type="GeneID" id="17260668"/>
<keyword evidence="2 4" id="KW-0378">Hydrolase</keyword>
<keyword evidence="8" id="KW-1185">Reference proteome</keyword>
<dbReference type="CDD" id="cd00143">
    <property type="entry name" value="PP2Cc"/>
    <property type="match status" value="1"/>
</dbReference>
<dbReference type="GO" id="GO:0004722">
    <property type="term" value="F:protein serine/threonine phosphatase activity"/>
    <property type="evidence" value="ECO:0007669"/>
    <property type="project" value="InterPro"/>
</dbReference>
<organism evidence="7 8">
    <name type="scientific">Emiliania huxleyi (strain CCMP1516)</name>
    <dbReference type="NCBI Taxonomy" id="280463"/>
    <lineage>
        <taxon>Eukaryota</taxon>
        <taxon>Haptista</taxon>
        <taxon>Haptophyta</taxon>
        <taxon>Prymnesiophyceae</taxon>
        <taxon>Isochrysidales</taxon>
        <taxon>Noelaerhabdaceae</taxon>
        <taxon>Emiliania</taxon>
    </lineage>
</organism>
<dbReference type="Proteomes" id="UP000013827">
    <property type="component" value="Unassembled WGS sequence"/>
</dbReference>
<keyword evidence="3 4" id="KW-0904">Protein phosphatase</keyword>
<evidence type="ECO:0000256" key="3">
    <source>
        <dbReference type="ARBA" id="ARBA00022912"/>
    </source>
</evidence>
<evidence type="ECO:0000256" key="4">
    <source>
        <dbReference type="RuleBase" id="RU003465"/>
    </source>
</evidence>
<feature type="region of interest" description="Disordered" evidence="5">
    <location>
        <begin position="9"/>
        <end position="54"/>
    </location>
</feature>
<feature type="region of interest" description="Disordered" evidence="5">
    <location>
        <begin position="389"/>
        <end position="421"/>
    </location>
</feature>
<evidence type="ECO:0000313" key="7">
    <source>
        <dbReference type="EnsemblProtists" id="EOD14526"/>
    </source>
</evidence>
<dbReference type="GO" id="GO:0046872">
    <property type="term" value="F:metal ion binding"/>
    <property type="evidence" value="ECO:0007669"/>
    <property type="project" value="UniProtKB-KW"/>
</dbReference>
<evidence type="ECO:0000256" key="2">
    <source>
        <dbReference type="ARBA" id="ARBA00022801"/>
    </source>
</evidence>
<dbReference type="SMART" id="SM00332">
    <property type="entry name" value="PP2Cc"/>
    <property type="match status" value="1"/>
</dbReference>
<keyword evidence="1" id="KW-0479">Metal-binding</keyword>
<reference evidence="7" key="2">
    <citation type="submission" date="2024-10" db="UniProtKB">
        <authorList>
            <consortium name="EnsemblProtists"/>
        </authorList>
    </citation>
    <scope>IDENTIFICATION</scope>
</reference>
<dbReference type="InterPro" id="IPR001932">
    <property type="entry name" value="PPM-type_phosphatase-like_dom"/>
</dbReference>
<sequence length="468" mass="49304">MGLLTRVLPTFLKPAPDPSPEAAEGPVRDRLSFQYAATELPSPRPSPRGAKEAPVGGALAETLGNATRHGIAPGPDGRSLAKINQDRGVVHYPFNGSCNEALLCVFDGHGGSGEKVAEFCMRAIPELLQQNGLELRASPSEQLSNTVCEADRAVLAHRGGEFARMCGCTSIIVYMQGATVWTACSGDSRAVLGYVRDGAIRARDLSVDCKPDSPEEYERIVGAGGVVSGASGASPARVWADGRVGLAMSRSIGDGECKRFGVIPDPEIKRFDLGAAPANEPEADGDRFIIVASDGVWEFIDSQEACEIVASAPASAAEGCAKLVHEAAARWKQEEGNYRDDITAIVARLPFTFGSATVDAQQEPALADVGSYYINLGARGISKFGREPATVMKRKSRAEDPAEESNRDSTPDSPVAADGSDFAKRRLSVASPVVGDFGAELSDSFRSLGGWEAGTEVASEPSESSDLE</sequence>
<dbReference type="SUPFAM" id="SSF81606">
    <property type="entry name" value="PP2C-like"/>
    <property type="match status" value="1"/>
</dbReference>
<feature type="domain" description="PPM-type phosphatase" evidence="6">
    <location>
        <begin position="68"/>
        <end position="349"/>
    </location>
</feature>
<dbReference type="PANTHER" id="PTHR47992">
    <property type="entry name" value="PROTEIN PHOSPHATASE"/>
    <property type="match status" value="1"/>
</dbReference>
<name>A0A0D3ITE1_EMIH1</name>
<evidence type="ECO:0000259" key="6">
    <source>
        <dbReference type="PROSITE" id="PS51746"/>
    </source>
</evidence>